<feature type="chain" id="PRO_5024922038" evidence="1">
    <location>
        <begin position="20"/>
        <end position="151"/>
    </location>
</feature>
<feature type="signal peptide" evidence="1">
    <location>
        <begin position="1"/>
        <end position="19"/>
    </location>
</feature>
<name>A0A5N6J8P8_9EURO</name>
<proteinExistence type="predicted"/>
<evidence type="ECO:0000313" key="2">
    <source>
        <dbReference type="EMBL" id="KAB8275186.1"/>
    </source>
</evidence>
<accession>A0A5N6J8P8</accession>
<gene>
    <name evidence="2" type="ORF">BDV30DRAFT_75814</name>
</gene>
<protein>
    <submittedName>
        <fullName evidence="2">Uncharacterized protein</fullName>
    </submittedName>
</protein>
<keyword evidence="1" id="KW-0732">Signal</keyword>
<keyword evidence="3" id="KW-1185">Reference proteome</keyword>
<dbReference type="EMBL" id="ML732783">
    <property type="protein sequence ID" value="KAB8275186.1"/>
    <property type="molecule type" value="Genomic_DNA"/>
</dbReference>
<sequence>MGFVAAVLVLVFCPSICYSCPSFFPLLPLLDCMRGSQISRSGWPSITVLDAFGLVLGPSLPCPLYQIFGFCPIKFHLLIGVTILPRVGEVYQLIRSWRSLNLGVFENPSPAWQPWREILHSQGTSHCEAGLIDQVWHMMSFESNTIATQSI</sequence>
<evidence type="ECO:0000313" key="3">
    <source>
        <dbReference type="Proteomes" id="UP000326289"/>
    </source>
</evidence>
<evidence type="ECO:0000256" key="1">
    <source>
        <dbReference type="SAM" id="SignalP"/>
    </source>
</evidence>
<reference evidence="2 3" key="1">
    <citation type="submission" date="2019-04" db="EMBL/GenBank/DDBJ databases">
        <title>Fungal friends and foes A comparative genomics study of 23 Aspergillus species from section Flavi.</title>
        <authorList>
            <consortium name="DOE Joint Genome Institute"/>
            <person name="Kjaerbolling I."/>
            <person name="Vesth T.C."/>
            <person name="Frisvad J.C."/>
            <person name="Nybo J.L."/>
            <person name="Theobald S."/>
            <person name="Kildgaard S."/>
            <person name="Petersen T.I."/>
            <person name="Kuo A."/>
            <person name="Sato A."/>
            <person name="Lyhne E.K."/>
            <person name="Kogle M.E."/>
            <person name="Wiebenga A."/>
            <person name="Kun R.S."/>
            <person name="Lubbers R.J."/>
            <person name="Makela M.R."/>
            <person name="Barry K."/>
            <person name="Chovatia M."/>
            <person name="Clum A."/>
            <person name="Daum C."/>
            <person name="Haridas S."/>
            <person name="He G."/>
            <person name="LaButti K."/>
            <person name="Lipzen A."/>
            <person name="Mondo S."/>
            <person name="Pangilinan J."/>
            <person name="Riley R."/>
            <person name="Salamov A."/>
            <person name="Simmons B.A."/>
            <person name="Magnuson J.K."/>
            <person name="Henrissat B."/>
            <person name="Mortensen U.H."/>
            <person name="Larsen T.O."/>
            <person name="De vries R.P."/>
            <person name="Grigoriev I.V."/>
            <person name="Machida M."/>
            <person name="Baker S.E."/>
            <person name="Andersen M.R."/>
        </authorList>
    </citation>
    <scope>NUCLEOTIDE SEQUENCE [LARGE SCALE GENOMIC DNA]</scope>
    <source>
        <strain evidence="2 3">CBS 117635</strain>
    </source>
</reference>
<dbReference type="AlphaFoldDB" id="A0A5N6J8P8"/>
<dbReference type="Proteomes" id="UP000326289">
    <property type="component" value="Unassembled WGS sequence"/>
</dbReference>
<organism evidence="2 3">
    <name type="scientific">Aspergillus minisclerotigenes</name>
    <dbReference type="NCBI Taxonomy" id="656917"/>
    <lineage>
        <taxon>Eukaryota</taxon>
        <taxon>Fungi</taxon>
        <taxon>Dikarya</taxon>
        <taxon>Ascomycota</taxon>
        <taxon>Pezizomycotina</taxon>
        <taxon>Eurotiomycetes</taxon>
        <taxon>Eurotiomycetidae</taxon>
        <taxon>Eurotiales</taxon>
        <taxon>Aspergillaceae</taxon>
        <taxon>Aspergillus</taxon>
        <taxon>Aspergillus subgen. Circumdati</taxon>
    </lineage>
</organism>